<dbReference type="Pfam" id="PF00583">
    <property type="entry name" value="Acetyltransf_1"/>
    <property type="match status" value="1"/>
</dbReference>
<evidence type="ECO:0000313" key="3">
    <source>
        <dbReference type="Proteomes" id="UP000823849"/>
    </source>
</evidence>
<protein>
    <submittedName>
        <fullName evidence="2">N-acetyltransferase</fullName>
    </submittedName>
</protein>
<dbReference type="InterPro" id="IPR000182">
    <property type="entry name" value="GNAT_dom"/>
</dbReference>
<organism evidence="2 3">
    <name type="scientific">Candidatus Fusicatenibacter intestinigallinarum</name>
    <dbReference type="NCBI Taxonomy" id="2838598"/>
    <lineage>
        <taxon>Bacteria</taxon>
        <taxon>Bacillati</taxon>
        <taxon>Bacillota</taxon>
        <taxon>Clostridia</taxon>
        <taxon>Lachnospirales</taxon>
        <taxon>Lachnospiraceae</taxon>
        <taxon>Fusicatenibacter</taxon>
    </lineage>
</organism>
<proteinExistence type="predicted"/>
<dbReference type="PROSITE" id="PS51186">
    <property type="entry name" value="GNAT"/>
    <property type="match status" value="1"/>
</dbReference>
<gene>
    <name evidence="2" type="ORF">H9705_05230</name>
</gene>
<sequence>MLIRQEKREDYPEVYELIKQAFASAEHADGNEQDLVEALRKSDAFLSELSLVAEEDGKLAGHILFTKANVGDRQVLVLAPLSVRPEMQRRGIGTALIREGHRIARKLGYPFSLVLGSETYYPRMGYVPAEQFGVRVPGGMPSANFMAVRLDENAGDLCGDVIYAKEFGI</sequence>
<dbReference type="PANTHER" id="PTHR43617:SF2">
    <property type="entry name" value="UPF0039 PROTEIN SLL0451"/>
    <property type="match status" value="1"/>
</dbReference>
<accession>A0A9D2NAQ1</accession>
<reference evidence="2" key="2">
    <citation type="submission" date="2021-04" db="EMBL/GenBank/DDBJ databases">
        <authorList>
            <person name="Gilroy R."/>
        </authorList>
    </citation>
    <scope>NUCLEOTIDE SEQUENCE</scope>
    <source>
        <strain evidence="2">CHK185-5351</strain>
    </source>
</reference>
<dbReference type="Gene3D" id="3.40.630.30">
    <property type="match status" value="1"/>
</dbReference>
<feature type="domain" description="N-acetyltransferase" evidence="1">
    <location>
        <begin position="1"/>
        <end position="151"/>
    </location>
</feature>
<name>A0A9D2NAQ1_9FIRM</name>
<dbReference type="InterPro" id="IPR016181">
    <property type="entry name" value="Acyl_CoA_acyltransferase"/>
</dbReference>
<dbReference type="PANTHER" id="PTHR43617">
    <property type="entry name" value="L-AMINO ACID N-ACETYLTRANSFERASE"/>
    <property type="match status" value="1"/>
</dbReference>
<dbReference type="AlphaFoldDB" id="A0A9D2NAQ1"/>
<dbReference type="GO" id="GO:0016747">
    <property type="term" value="F:acyltransferase activity, transferring groups other than amino-acyl groups"/>
    <property type="evidence" value="ECO:0007669"/>
    <property type="project" value="InterPro"/>
</dbReference>
<dbReference type="EMBL" id="DWWU01000021">
    <property type="protein sequence ID" value="HJC15216.1"/>
    <property type="molecule type" value="Genomic_DNA"/>
</dbReference>
<dbReference type="Proteomes" id="UP000823849">
    <property type="component" value="Unassembled WGS sequence"/>
</dbReference>
<evidence type="ECO:0000313" key="2">
    <source>
        <dbReference type="EMBL" id="HJC15216.1"/>
    </source>
</evidence>
<evidence type="ECO:0000259" key="1">
    <source>
        <dbReference type="PROSITE" id="PS51186"/>
    </source>
</evidence>
<dbReference type="InterPro" id="IPR050276">
    <property type="entry name" value="MshD_Acetyltransferase"/>
</dbReference>
<reference evidence="2" key="1">
    <citation type="journal article" date="2021" name="PeerJ">
        <title>Extensive microbial diversity within the chicken gut microbiome revealed by metagenomics and culture.</title>
        <authorList>
            <person name="Gilroy R."/>
            <person name="Ravi A."/>
            <person name="Getino M."/>
            <person name="Pursley I."/>
            <person name="Horton D.L."/>
            <person name="Alikhan N.F."/>
            <person name="Baker D."/>
            <person name="Gharbi K."/>
            <person name="Hall N."/>
            <person name="Watson M."/>
            <person name="Adriaenssens E.M."/>
            <person name="Foster-Nyarko E."/>
            <person name="Jarju S."/>
            <person name="Secka A."/>
            <person name="Antonio M."/>
            <person name="Oren A."/>
            <person name="Chaudhuri R.R."/>
            <person name="La Ragione R."/>
            <person name="Hildebrand F."/>
            <person name="Pallen M.J."/>
        </authorList>
    </citation>
    <scope>NUCLEOTIDE SEQUENCE</scope>
    <source>
        <strain evidence="2">CHK185-5351</strain>
    </source>
</reference>
<dbReference type="SUPFAM" id="SSF55729">
    <property type="entry name" value="Acyl-CoA N-acyltransferases (Nat)"/>
    <property type="match status" value="1"/>
</dbReference>
<comment type="caution">
    <text evidence="2">The sequence shown here is derived from an EMBL/GenBank/DDBJ whole genome shotgun (WGS) entry which is preliminary data.</text>
</comment>
<dbReference type="CDD" id="cd04301">
    <property type="entry name" value="NAT_SF"/>
    <property type="match status" value="1"/>
</dbReference>